<dbReference type="InterPro" id="IPR007967">
    <property type="entry name" value="GSKIP_dom"/>
</dbReference>
<protein>
    <recommendedName>
        <fullName evidence="1">GSKIP domain-containing protein</fullName>
    </recommendedName>
</protein>
<proteinExistence type="predicted"/>
<organism evidence="2 3">
    <name type="scientific">Lichtheimia corymbifera JMRC:FSU:9682</name>
    <dbReference type="NCBI Taxonomy" id="1263082"/>
    <lineage>
        <taxon>Eukaryota</taxon>
        <taxon>Fungi</taxon>
        <taxon>Fungi incertae sedis</taxon>
        <taxon>Mucoromycota</taxon>
        <taxon>Mucoromycotina</taxon>
        <taxon>Mucoromycetes</taxon>
        <taxon>Mucorales</taxon>
        <taxon>Lichtheimiaceae</taxon>
        <taxon>Lichtheimia</taxon>
    </lineage>
</organism>
<feature type="domain" description="GSKIP" evidence="1">
    <location>
        <begin position="9"/>
        <end position="115"/>
    </location>
</feature>
<comment type="caution">
    <text evidence="2">The sequence shown here is derived from an EMBL/GenBank/DDBJ whole genome shotgun (WGS) entry which is preliminary data.</text>
</comment>
<dbReference type="Gene3D" id="3.30.2280.10">
    <property type="entry name" value="Hypothetical protein (hspc210)"/>
    <property type="match status" value="1"/>
</dbReference>
<name>A0A068RVW4_9FUNG</name>
<accession>A0A068RVW4</accession>
<evidence type="ECO:0000259" key="1">
    <source>
        <dbReference type="Pfam" id="PF05303"/>
    </source>
</evidence>
<dbReference type="EMBL" id="CBTN010000022">
    <property type="protein sequence ID" value="CDH54313.1"/>
    <property type="molecule type" value="Genomic_DNA"/>
</dbReference>
<keyword evidence="3" id="KW-1185">Reference proteome</keyword>
<dbReference type="OrthoDB" id="5804279at2759"/>
<dbReference type="Proteomes" id="UP000027586">
    <property type="component" value="Unassembled WGS sequence"/>
</dbReference>
<dbReference type="SUPFAM" id="SSF103107">
    <property type="entry name" value="Hypothetical protein c14orf129, hspc210"/>
    <property type="match status" value="1"/>
</dbReference>
<gene>
    <name evidence="2" type="ORF">LCOR_05572.1</name>
</gene>
<dbReference type="AlphaFoldDB" id="A0A068RVW4"/>
<sequence>MRKCSLDEELDAATREYDYGIVPGSCTVFVRDTANNVGRLDLTLLEDVLVVIDLTDQGYMVTSCSALSNAGLALATASKAQSHLNKPFETLESLLMAISPLFCQRFQEVLLSKLLQDPNTNKNSEEDVHQWVQPS</sequence>
<reference evidence="2" key="1">
    <citation type="submission" date="2013-08" db="EMBL/GenBank/DDBJ databases">
        <title>Gene expansion shapes genome architecture in the human pathogen Lichtheimia corymbifera: an evolutionary genomics analysis in the ancient terrestrial Mucorales (Mucoromycotina).</title>
        <authorList>
            <person name="Schwartze V.U."/>
            <person name="Winter S."/>
            <person name="Shelest E."/>
            <person name="Marcet-Houben M."/>
            <person name="Horn F."/>
            <person name="Wehner S."/>
            <person name="Hoffmann K."/>
            <person name="Riege K."/>
            <person name="Sammeth M."/>
            <person name="Nowrousian M."/>
            <person name="Valiante V."/>
            <person name="Linde J."/>
            <person name="Jacobsen I.D."/>
            <person name="Marz M."/>
            <person name="Brakhage A.A."/>
            <person name="Gabaldon T."/>
            <person name="Bocker S."/>
            <person name="Voigt K."/>
        </authorList>
    </citation>
    <scope>NUCLEOTIDE SEQUENCE [LARGE SCALE GENOMIC DNA]</scope>
    <source>
        <strain evidence="2">FSU 9682</strain>
    </source>
</reference>
<evidence type="ECO:0000313" key="3">
    <source>
        <dbReference type="Proteomes" id="UP000027586"/>
    </source>
</evidence>
<dbReference type="InterPro" id="IPR023231">
    <property type="entry name" value="GSKIP_dom_sf"/>
</dbReference>
<dbReference type="Pfam" id="PF05303">
    <property type="entry name" value="GSKIP_dom"/>
    <property type="match status" value="1"/>
</dbReference>
<dbReference type="VEuPathDB" id="FungiDB:LCOR_05572.1"/>
<evidence type="ECO:0000313" key="2">
    <source>
        <dbReference type="EMBL" id="CDH54313.1"/>
    </source>
</evidence>